<organism evidence="3 4">
    <name type="scientific">Nitrosomonas oligotropha</name>
    <dbReference type="NCBI Taxonomy" id="42354"/>
    <lineage>
        <taxon>Bacteria</taxon>
        <taxon>Pseudomonadati</taxon>
        <taxon>Pseudomonadota</taxon>
        <taxon>Betaproteobacteria</taxon>
        <taxon>Nitrosomonadales</taxon>
        <taxon>Nitrosomonadaceae</taxon>
        <taxon>Nitrosomonas</taxon>
    </lineage>
</organism>
<dbReference type="RefSeq" id="WP_090322314.1">
    <property type="nucleotide sequence ID" value="NZ_FNOE01000041.1"/>
</dbReference>
<evidence type="ECO:0000313" key="4">
    <source>
        <dbReference type="Proteomes" id="UP000198814"/>
    </source>
</evidence>
<comment type="similarity">
    <text evidence="1">Belongs to the RelE toxin family.</text>
</comment>
<reference evidence="4" key="1">
    <citation type="submission" date="2016-10" db="EMBL/GenBank/DDBJ databases">
        <authorList>
            <person name="Varghese N."/>
            <person name="Submissions S."/>
        </authorList>
    </citation>
    <scope>NUCLEOTIDE SEQUENCE [LARGE SCALE GENOMIC DNA]</scope>
    <source>
        <strain evidence="4">Nm76</strain>
    </source>
</reference>
<protein>
    <submittedName>
        <fullName evidence="3">ParE toxin of type II toxin-antitoxin system, parDE</fullName>
    </submittedName>
</protein>
<keyword evidence="4" id="KW-1185">Reference proteome</keyword>
<dbReference type="InterPro" id="IPR035093">
    <property type="entry name" value="RelE/ParE_toxin_dom_sf"/>
</dbReference>
<dbReference type="Proteomes" id="UP000198814">
    <property type="component" value="Unassembled WGS sequence"/>
</dbReference>
<evidence type="ECO:0000256" key="2">
    <source>
        <dbReference type="ARBA" id="ARBA00022649"/>
    </source>
</evidence>
<dbReference type="InterPro" id="IPR051803">
    <property type="entry name" value="TA_system_RelE-like_toxin"/>
</dbReference>
<gene>
    <name evidence="3" type="ORF">SAMN05216333_13912</name>
</gene>
<accession>A0A1H8URA4</accession>
<dbReference type="EMBL" id="FODO01000039">
    <property type="protein sequence ID" value="SEP05547.1"/>
    <property type="molecule type" value="Genomic_DNA"/>
</dbReference>
<sequence>MILRWTTSTERDLVRLHAFLATINPRAAAQVVRQLIAGAEQVIQYLQLGIKLEEFLPRDVRRMIIGDYELRYELTDEAIYILRLWHGREDR</sequence>
<dbReference type="PANTHER" id="PTHR33755:SF7">
    <property type="entry name" value="TOXIN MODULE OF TOXIN-ANTITOXIN SYSTEM RELE_STBE FAMILY"/>
    <property type="match status" value="1"/>
</dbReference>
<dbReference type="STRING" id="42354.SAMN05216333_13912"/>
<dbReference type="Gene3D" id="3.30.2310.20">
    <property type="entry name" value="RelE-like"/>
    <property type="match status" value="1"/>
</dbReference>
<proteinExistence type="inferred from homology"/>
<name>A0A1H8URA4_9PROT</name>
<dbReference type="Pfam" id="PF05016">
    <property type="entry name" value="ParE_toxin"/>
    <property type="match status" value="1"/>
</dbReference>
<keyword evidence="2" id="KW-1277">Toxin-antitoxin system</keyword>
<dbReference type="PANTHER" id="PTHR33755">
    <property type="entry name" value="TOXIN PARE1-RELATED"/>
    <property type="match status" value="1"/>
</dbReference>
<dbReference type="InterPro" id="IPR007712">
    <property type="entry name" value="RelE/ParE_toxin"/>
</dbReference>
<dbReference type="OrthoDB" id="121597at2"/>
<evidence type="ECO:0000313" key="3">
    <source>
        <dbReference type="EMBL" id="SEP05547.1"/>
    </source>
</evidence>
<evidence type="ECO:0000256" key="1">
    <source>
        <dbReference type="ARBA" id="ARBA00006226"/>
    </source>
</evidence>
<dbReference type="AlphaFoldDB" id="A0A1H8URA4"/>